<dbReference type="InterPro" id="IPR005302">
    <property type="entry name" value="MoCF_Sase_C"/>
</dbReference>
<name>A0A7R8WKH7_9CRUS</name>
<evidence type="ECO:0000313" key="1">
    <source>
        <dbReference type="EMBL" id="CAD7233439.1"/>
    </source>
</evidence>
<dbReference type="SUPFAM" id="SSF141673">
    <property type="entry name" value="MOSC N-terminal domain-like"/>
    <property type="match status" value="1"/>
</dbReference>
<accession>A0A7R8WKH7</accession>
<proteinExistence type="predicted"/>
<gene>
    <name evidence="1" type="ORF">CTOB1V02_LOCUS11261</name>
</gene>
<dbReference type="Pfam" id="PF03476">
    <property type="entry name" value="MOSC_N"/>
    <property type="match status" value="1"/>
</dbReference>
<dbReference type="PANTHER" id="PTHR14237">
    <property type="entry name" value="MOLYBDOPTERIN COFACTOR SULFURASE MOSC"/>
    <property type="match status" value="1"/>
</dbReference>
<dbReference type="AlphaFoldDB" id="A0A7R8WKH7"/>
<dbReference type="GO" id="GO:0030170">
    <property type="term" value="F:pyridoxal phosphate binding"/>
    <property type="evidence" value="ECO:0007669"/>
    <property type="project" value="InterPro"/>
</dbReference>
<reference evidence="1" key="1">
    <citation type="submission" date="2020-11" db="EMBL/GenBank/DDBJ databases">
        <authorList>
            <person name="Tran Van P."/>
        </authorList>
    </citation>
    <scope>NUCLEOTIDE SEQUENCE</scope>
</reference>
<dbReference type="GO" id="GO:0003824">
    <property type="term" value="F:catalytic activity"/>
    <property type="evidence" value="ECO:0007669"/>
    <property type="project" value="InterPro"/>
</dbReference>
<dbReference type="Pfam" id="PF03473">
    <property type="entry name" value="MOSC"/>
    <property type="match status" value="1"/>
</dbReference>
<dbReference type="SUPFAM" id="SSF50800">
    <property type="entry name" value="PK beta-barrel domain-like"/>
    <property type="match status" value="1"/>
</dbReference>
<dbReference type="PROSITE" id="PS51340">
    <property type="entry name" value="MOSC"/>
    <property type="match status" value="1"/>
</dbReference>
<dbReference type="InterPro" id="IPR011037">
    <property type="entry name" value="Pyrv_Knase-like_insert_dom_sf"/>
</dbReference>
<dbReference type="PANTHER" id="PTHR14237:SF19">
    <property type="entry name" value="MITOCHONDRIAL AMIDOXIME REDUCING COMPONENT 1"/>
    <property type="match status" value="1"/>
</dbReference>
<protein>
    <submittedName>
        <fullName evidence="1">Uncharacterized protein</fullName>
    </submittedName>
</protein>
<sequence>MQEIPRANIFGYEGKFPGHVCGDAVDLIRGRPTGAVRISFGYMSQRKDVETIVKILKENFIENSPPNDLHVISNGLKENRAPTSSIWLSGLSLYPIKSCAAQSIEGSWPLDDKGLQFDRHWLITTGSGVAVTQKRLPQLAVVHPNVQLSKHRLQLNATATEVLDPITIPLDHDAGELSSASLCSVRVCGDRVPANVLDDVEVSDWLRDVTGTEGLRLTEQTEVIRKCRLKNVAGENSTPISFANESQFVLVSLVSIRQLKDWMKARNPSATLDQEAEHLVSRFRPNIVIDGDIDAFEEDNWKTLQIGNQVFESLGPCNRCQMVCIDQKTGEKSKEPLTTLSTFRGPRIPFGIHLRMINQGTHAGETPRLTIGDEVTITERQVNATNGLQ</sequence>
<dbReference type="EMBL" id="OB666265">
    <property type="protein sequence ID" value="CAD7233439.1"/>
    <property type="molecule type" value="Genomic_DNA"/>
</dbReference>
<dbReference type="OrthoDB" id="420046at2759"/>
<dbReference type="GO" id="GO:0030151">
    <property type="term" value="F:molybdenum ion binding"/>
    <property type="evidence" value="ECO:0007669"/>
    <property type="project" value="InterPro"/>
</dbReference>
<organism evidence="1">
    <name type="scientific">Cyprideis torosa</name>
    <dbReference type="NCBI Taxonomy" id="163714"/>
    <lineage>
        <taxon>Eukaryota</taxon>
        <taxon>Metazoa</taxon>
        <taxon>Ecdysozoa</taxon>
        <taxon>Arthropoda</taxon>
        <taxon>Crustacea</taxon>
        <taxon>Oligostraca</taxon>
        <taxon>Ostracoda</taxon>
        <taxon>Podocopa</taxon>
        <taxon>Podocopida</taxon>
        <taxon>Cytherocopina</taxon>
        <taxon>Cytheroidea</taxon>
        <taxon>Cytherideidae</taxon>
        <taxon>Cyprideis</taxon>
    </lineage>
</organism>
<dbReference type="InterPro" id="IPR005303">
    <property type="entry name" value="MOCOS_middle"/>
</dbReference>